<proteinExistence type="predicted"/>
<evidence type="ECO:0000313" key="2">
    <source>
        <dbReference type="EMBL" id="RKM95263.1"/>
    </source>
</evidence>
<comment type="caution">
    <text evidence="2">The sequence shown here is derived from an EMBL/GenBank/DDBJ whole genome shotgun (WGS) entry which is preliminary data.</text>
</comment>
<gene>
    <name evidence="2" type="ORF">SFRA_014360</name>
</gene>
<evidence type="ECO:0000256" key="1">
    <source>
        <dbReference type="SAM" id="MobiDB-lite"/>
    </source>
</evidence>
<reference evidence="2 3" key="1">
    <citation type="journal article" date="2014" name="Genome Announc.">
        <title>Draft Genome Sequence of Streptomyces fradiae ATCC 19609, a Strain Highly Sensitive to Antibiotics.</title>
        <authorList>
            <person name="Bekker O.B."/>
            <person name="Klimina K.M."/>
            <person name="Vatlin A.A."/>
            <person name="Zakharevich N.V."/>
            <person name="Kasianov A.S."/>
            <person name="Danilenko V.N."/>
        </authorList>
    </citation>
    <scope>NUCLEOTIDE SEQUENCE [LARGE SCALE GENOMIC DNA]</scope>
    <source>
        <strain evidence="2 3">ATCC 19609</strain>
    </source>
</reference>
<dbReference type="OrthoDB" id="3264463at2"/>
<dbReference type="Pfam" id="PF13830">
    <property type="entry name" value="DUF4192"/>
    <property type="match status" value="1"/>
</dbReference>
<accession>A0A3R7FUB6</accession>
<organism evidence="2 3">
    <name type="scientific">Streptomyces xinghaiensis</name>
    <dbReference type="NCBI Taxonomy" id="1038928"/>
    <lineage>
        <taxon>Bacteria</taxon>
        <taxon>Bacillati</taxon>
        <taxon>Actinomycetota</taxon>
        <taxon>Actinomycetes</taxon>
        <taxon>Kitasatosporales</taxon>
        <taxon>Streptomycetaceae</taxon>
        <taxon>Streptomyces</taxon>
    </lineage>
</organism>
<feature type="compositionally biased region" description="Low complexity" evidence="1">
    <location>
        <begin position="379"/>
        <end position="412"/>
    </location>
</feature>
<keyword evidence="3" id="KW-1185">Reference proteome</keyword>
<sequence>MTKNSEPSPSSAGGQVTLRGPAELADALPYLMGGFHPDDSVVMVAVHGERGRFGGRLRLGIPGDPAEWAEVSGRLARCLVSGSAERGVRPDGIIVFLCQDPAEGETAREVVERLRPLSQALRLACGALDVPVLEALCLSGGRFWSYCCPDPRCCPEDGTPLALPGTSVMAAAAAYAGIRARGSLRELEAGFAPPEGPAAAEQEAALDAAAAELVPRILEEAGRETVREETIALAGLLIGRLAGSPPSPDRAGADAHDDALLAHDEAAAVILGLQDRTARDRAAEWMEGPEAGPALRLWRALARRCVGAYAEHAAAPLTLAGWVAWSTGDEPEARAALGLALRADPEYVFARLLHQGANEGVDPEVLRGCLRRERAARLAAAAAEPRPGPRVATGPRPGGRPAARPRAGTRPSGPGGRRSGGRRAGRTGTAGRE</sequence>
<evidence type="ECO:0000313" key="3">
    <source>
        <dbReference type="Proteomes" id="UP000028058"/>
    </source>
</evidence>
<dbReference type="EMBL" id="JNAD02000006">
    <property type="protein sequence ID" value="RKM95263.1"/>
    <property type="molecule type" value="Genomic_DNA"/>
</dbReference>
<name>A0A3R7FUB6_9ACTN</name>
<dbReference type="AlphaFoldDB" id="A0A3R7FUB6"/>
<feature type="region of interest" description="Disordered" evidence="1">
    <location>
        <begin position="379"/>
        <end position="433"/>
    </location>
</feature>
<dbReference type="Proteomes" id="UP000028058">
    <property type="component" value="Unassembled WGS sequence"/>
</dbReference>
<protein>
    <submittedName>
        <fullName evidence="2">DUF4192 domain-containing protein</fullName>
    </submittedName>
</protein>
<dbReference type="InterPro" id="IPR025447">
    <property type="entry name" value="DUF4192"/>
</dbReference>
<dbReference type="RefSeq" id="WP_043460796.1">
    <property type="nucleotide sequence ID" value="NZ_CP134822.1"/>
</dbReference>